<proteinExistence type="inferred from homology"/>
<dbReference type="PANTHER" id="PTHR37423:SF2">
    <property type="entry name" value="MEMBRANE-BOUND LYTIC MUREIN TRANSGLYCOSYLASE C"/>
    <property type="match status" value="1"/>
</dbReference>
<dbReference type="Pfam" id="PF01464">
    <property type="entry name" value="SLT"/>
    <property type="match status" value="1"/>
</dbReference>
<dbReference type="Gene3D" id="1.10.530.10">
    <property type="match status" value="1"/>
</dbReference>
<evidence type="ECO:0000313" key="4">
    <source>
        <dbReference type="EMBL" id="AKF92530.1"/>
    </source>
</evidence>
<dbReference type="AlphaFoldDB" id="A0A0F7EFG3"/>
<dbReference type="RefSeq" id="WP_003339122.1">
    <property type="nucleotide sequence ID" value="NZ_CP011074.1"/>
</dbReference>
<dbReference type="PROSITE" id="PS00922">
    <property type="entry name" value="TRANSGLYCOSYLASE"/>
    <property type="match status" value="1"/>
</dbReference>
<dbReference type="GO" id="GO:0016020">
    <property type="term" value="C:membrane"/>
    <property type="evidence" value="ECO:0007669"/>
    <property type="project" value="InterPro"/>
</dbReference>
<keyword evidence="2" id="KW-0812">Transmembrane</keyword>
<accession>A0A0F7EFG3</accession>
<reference evidence="4" key="1">
    <citation type="submission" date="2015-03" db="EMBL/GenBank/DDBJ databases">
        <title>MIGS Cultured Bacterial/Archaeal sample from Brevibacillus laterosporus.</title>
        <authorList>
            <person name="Zeng D."/>
            <person name="Zhu L."/>
            <person name="Dong G."/>
            <person name="Ye W."/>
            <person name="Ren D."/>
            <person name="Wu L."/>
            <person name="Xu J."/>
            <person name="Li G."/>
            <person name="Guo L."/>
        </authorList>
    </citation>
    <scope>NUCLEOTIDE SEQUENCE</scope>
    <source>
        <strain evidence="4">B9</strain>
    </source>
</reference>
<keyword evidence="2" id="KW-1133">Transmembrane helix</keyword>
<feature type="domain" description="Transglycosylase SLT" evidence="3">
    <location>
        <begin position="42"/>
        <end position="154"/>
    </location>
</feature>
<dbReference type="EMBL" id="CP011074">
    <property type="protein sequence ID" value="AKF92530.1"/>
    <property type="molecule type" value="Genomic_DNA"/>
</dbReference>
<dbReference type="InterPro" id="IPR008258">
    <property type="entry name" value="Transglycosylase_SLT_dom_1"/>
</dbReference>
<dbReference type="InterPro" id="IPR023346">
    <property type="entry name" value="Lysozyme-like_dom_sf"/>
</dbReference>
<keyword evidence="2" id="KW-0472">Membrane</keyword>
<feature type="transmembrane region" description="Helical" evidence="2">
    <location>
        <begin position="6"/>
        <end position="27"/>
    </location>
</feature>
<dbReference type="GO" id="GO:0000270">
    <property type="term" value="P:peptidoglycan metabolic process"/>
    <property type="evidence" value="ECO:0007669"/>
    <property type="project" value="InterPro"/>
</dbReference>
<dbReference type="SUPFAM" id="SSF53955">
    <property type="entry name" value="Lysozyme-like"/>
    <property type="match status" value="1"/>
</dbReference>
<evidence type="ECO:0000259" key="3">
    <source>
        <dbReference type="Pfam" id="PF01464"/>
    </source>
</evidence>
<name>A0A0F7EFG3_BRELA</name>
<gene>
    <name evidence="4" type="ORF">EX87_01685</name>
</gene>
<dbReference type="CDD" id="cd16896">
    <property type="entry name" value="LT_Slt70-like"/>
    <property type="match status" value="1"/>
</dbReference>
<evidence type="ECO:0000256" key="2">
    <source>
        <dbReference type="SAM" id="Phobius"/>
    </source>
</evidence>
<comment type="similarity">
    <text evidence="1">Belongs to the transglycosylase Slt family.</text>
</comment>
<evidence type="ECO:0000256" key="1">
    <source>
        <dbReference type="ARBA" id="ARBA00007734"/>
    </source>
</evidence>
<protein>
    <submittedName>
        <fullName evidence="4">Lytic transglycosylase</fullName>
    </submittedName>
</protein>
<dbReference type="PANTHER" id="PTHR37423">
    <property type="entry name" value="SOLUBLE LYTIC MUREIN TRANSGLYCOSYLASE-RELATED"/>
    <property type="match status" value="1"/>
</dbReference>
<dbReference type="GO" id="GO:0008933">
    <property type="term" value="F:peptidoglycan lytic transglycosylase activity"/>
    <property type="evidence" value="ECO:0007669"/>
    <property type="project" value="InterPro"/>
</dbReference>
<organism evidence="4">
    <name type="scientific">Brevibacillus laterosporus</name>
    <name type="common">Bacillus laterosporus</name>
    <dbReference type="NCBI Taxonomy" id="1465"/>
    <lineage>
        <taxon>Bacteria</taxon>
        <taxon>Bacillati</taxon>
        <taxon>Bacillota</taxon>
        <taxon>Bacilli</taxon>
        <taxon>Bacillales</taxon>
        <taxon>Paenibacillaceae</taxon>
        <taxon>Brevibacillus</taxon>
    </lineage>
</organism>
<dbReference type="InterPro" id="IPR000189">
    <property type="entry name" value="Transglyc_AS"/>
</dbReference>
<sequence>MKTLRSAILLFSVLIIIYLLLNSSFVWKLMYPIKYEEQIRLVSKKYEVNPYLVLAVIRSESKFKPDLVSKKGAVGLMQLMPNTAEWIQSQGKLEMLYPADLEHPATNINLGTWYLAYLLQMFKGNEVLALAAYNAGQGNVKNWLHNKQWEGTRETISDIPFGETRHYVQRVLYYEDRYKEVYENSFPNLAP</sequence>